<dbReference type="AlphaFoldDB" id="A0A8J7SGJ9"/>
<dbReference type="Proteomes" id="UP000655420">
    <property type="component" value="Unassembled WGS sequence"/>
</dbReference>
<comment type="caution">
    <text evidence="1">The sequence shown here is derived from an EMBL/GenBank/DDBJ whole genome shotgun (WGS) entry which is preliminary data.</text>
</comment>
<accession>A0A8J7SGJ9</accession>
<dbReference type="InterPro" id="IPR012349">
    <property type="entry name" value="Split_barrel_FMN-bd"/>
</dbReference>
<dbReference type="Gene3D" id="2.30.110.10">
    <property type="entry name" value="Electron Transport, Fmn-binding Protein, Chain A"/>
    <property type="match status" value="1"/>
</dbReference>
<protein>
    <submittedName>
        <fullName evidence="1">Uncharacterized protein</fullName>
    </submittedName>
</protein>
<dbReference type="RefSeq" id="WP_200612852.1">
    <property type="nucleotide sequence ID" value="NZ_JAEHHL010000012.1"/>
</dbReference>
<keyword evidence="2" id="KW-1185">Reference proteome</keyword>
<sequence length="183" mass="19307">MPRADQPSSPSEELAERRGWKGETLANGVLTTELAEFCQSGISVVLASCDGGGRPVVARGLACRIDADGRVRVMLREEPNLPFLKAIAAGASVAATFTKPHSHRSIQLKGTHAEIFRPAPLDGPAAFMQTSAFRDELVSVGHSEAFSAGYTHFEPHELAAIEFLPESAFVQTPGPSAGSALAP</sequence>
<evidence type="ECO:0000313" key="1">
    <source>
        <dbReference type="EMBL" id="MBK0400966.1"/>
    </source>
</evidence>
<organism evidence="1 2">
    <name type="scientific">Thermohalobaculum xanthum</name>
    <dbReference type="NCBI Taxonomy" id="2753746"/>
    <lineage>
        <taxon>Bacteria</taxon>
        <taxon>Pseudomonadati</taxon>
        <taxon>Pseudomonadota</taxon>
        <taxon>Alphaproteobacteria</taxon>
        <taxon>Rhodobacterales</taxon>
        <taxon>Paracoccaceae</taxon>
        <taxon>Thermohalobaculum</taxon>
    </lineage>
</organism>
<dbReference type="SUPFAM" id="SSF50475">
    <property type="entry name" value="FMN-binding split barrel"/>
    <property type="match status" value="1"/>
</dbReference>
<gene>
    <name evidence="1" type="ORF">H0I76_17340</name>
</gene>
<reference evidence="1" key="1">
    <citation type="submission" date="2020-12" db="EMBL/GenBank/DDBJ databases">
        <title>Bacterial taxonomy.</title>
        <authorList>
            <person name="Pan X."/>
        </authorList>
    </citation>
    <scope>NUCLEOTIDE SEQUENCE</scope>
    <source>
        <strain evidence="1">M0105</strain>
    </source>
</reference>
<evidence type="ECO:0000313" key="2">
    <source>
        <dbReference type="Proteomes" id="UP000655420"/>
    </source>
</evidence>
<dbReference type="EMBL" id="JAEHHL010000012">
    <property type="protein sequence ID" value="MBK0400966.1"/>
    <property type="molecule type" value="Genomic_DNA"/>
</dbReference>
<name>A0A8J7SGJ9_9RHOB</name>
<proteinExistence type="predicted"/>